<feature type="compositionally biased region" description="Low complexity" evidence="2">
    <location>
        <begin position="216"/>
        <end position="232"/>
    </location>
</feature>
<keyword evidence="3" id="KW-0812">Transmembrane</keyword>
<evidence type="ECO:0000256" key="2">
    <source>
        <dbReference type="SAM" id="MobiDB-lite"/>
    </source>
</evidence>
<feature type="compositionally biased region" description="Polar residues" evidence="2">
    <location>
        <begin position="404"/>
        <end position="426"/>
    </location>
</feature>
<dbReference type="Pfam" id="PF20570">
    <property type="entry name" value="DUF6779"/>
    <property type="match status" value="1"/>
</dbReference>
<feature type="region of interest" description="Disordered" evidence="2">
    <location>
        <begin position="199"/>
        <end position="297"/>
    </location>
</feature>
<sequence length="536" mass="57655">MLGARAIADSHNGSRPWLIAGAVCALAATGALLLTDEARWLRLGIVAALWAALLGAFLATKHRKAAEQAWHSVADAQHIYELELEREITARREYELELEASTRRRVEQETHSEIQDLRTEVMALRDSLQQLLEGDVVYERVALTEQSTRRRSMREEQNGVASGEGRSGPRLVSGTKTALEEVADQRTQVISRVVTSSAPRLRRAGQHVVDEPRYEPYPGEPRQATGYEAFPAEPAPEPNPYEPVSSAEPEQARYYRAELPTGDQPDDGLSLPEHQSASEFSLADYTNGGNGTGGSAAARKYEFPAFSLFEDSAQESFDAFGGSAAGDGAFTANGHGTNGGYQPPQQWPSAPQPPKRPHNDGSDTGDLSAVIAANQGNHAASQQGAHSADHGGASDHRGGWARPAQTQQPQQEHSWFTPTSPVTPTENGHAGGAHRETPPATNHSLPPGALEIQRQGKPGGRRRKPDPDDAAMASAGSSEPVVPETPTVRAASRPEPAPRAPMREESTGSHASGRSVHDLLAAHGRSTPARRHRYKD</sequence>
<evidence type="ECO:0000313" key="5">
    <source>
        <dbReference type="EMBL" id="MFC6866315.1"/>
    </source>
</evidence>
<protein>
    <submittedName>
        <fullName evidence="5">DUF6779 domain-containing protein</fullName>
    </submittedName>
</protein>
<keyword evidence="3" id="KW-1133">Transmembrane helix</keyword>
<accession>A0ABW2BUV0</accession>
<keyword evidence="3" id="KW-0472">Membrane</keyword>
<proteinExistence type="predicted"/>
<dbReference type="Proteomes" id="UP001596337">
    <property type="component" value="Unassembled WGS sequence"/>
</dbReference>
<evidence type="ECO:0000256" key="1">
    <source>
        <dbReference type="SAM" id="Coils"/>
    </source>
</evidence>
<organism evidence="5 6">
    <name type="scientific">Haloechinothrix salitolerans</name>
    <dbReference type="NCBI Taxonomy" id="926830"/>
    <lineage>
        <taxon>Bacteria</taxon>
        <taxon>Bacillati</taxon>
        <taxon>Actinomycetota</taxon>
        <taxon>Actinomycetes</taxon>
        <taxon>Pseudonocardiales</taxon>
        <taxon>Pseudonocardiaceae</taxon>
        <taxon>Haloechinothrix</taxon>
    </lineage>
</organism>
<feature type="compositionally biased region" description="Polar residues" evidence="2">
    <location>
        <begin position="374"/>
        <end position="385"/>
    </location>
</feature>
<reference evidence="6" key="1">
    <citation type="journal article" date="2019" name="Int. J. Syst. Evol. Microbiol.">
        <title>The Global Catalogue of Microorganisms (GCM) 10K type strain sequencing project: providing services to taxonomists for standard genome sequencing and annotation.</title>
        <authorList>
            <consortium name="The Broad Institute Genomics Platform"/>
            <consortium name="The Broad Institute Genome Sequencing Center for Infectious Disease"/>
            <person name="Wu L."/>
            <person name="Ma J."/>
        </authorList>
    </citation>
    <scope>NUCLEOTIDE SEQUENCE [LARGE SCALE GENOMIC DNA]</scope>
    <source>
        <strain evidence="6">KCTC 32255</strain>
    </source>
</reference>
<name>A0ABW2BUV0_9PSEU</name>
<comment type="caution">
    <text evidence="5">The sequence shown here is derived from an EMBL/GenBank/DDBJ whole genome shotgun (WGS) entry which is preliminary data.</text>
</comment>
<feature type="transmembrane region" description="Helical" evidence="3">
    <location>
        <begin position="16"/>
        <end position="34"/>
    </location>
</feature>
<evidence type="ECO:0000313" key="6">
    <source>
        <dbReference type="Proteomes" id="UP001596337"/>
    </source>
</evidence>
<keyword evidence="1" id="KW-0175">Coiled coil</keyword>
<feature type="region of interest" description="Disordered" evidence="2">
    <location>
        <begin position="146"/>
        <end position="172"/>
    </location>
</feature>
<feature type="domain" description="DUF6779" evidence="4">
    <location>
        <begin position="41"/>
        <end position="149"/>
    </location>
</feature>
<keyword evidence="6" id="KW-1185">Reference proteome</keyword>
<feature type="region of interest" description="Disordered" evidence="2">
    <location>
        <begin position="318"/>
        <end position="536"/>
    </location>
</feature>
<dbReference type="RefSeq" id="WP_345400894.1">
    <property type="nucleotide sequence ID" value="NZ_BAABLA010000102.1"/>
</dbReference>
<evidence type="ECO:0000256" key="3">
    <source>
        <dbReference type="SAM" id="Phobius"/>
    </source>
</evidence>
<gene>
    <name evidence="5" type="ORF">ACFQGD_04070</name>
</gene>
<feature type="coiled-coil region" evidence="1">
    <location>
        <begin position="84"/>
        <end position="134"/>
    </location>
</feature>
<dbReference type="EMBL" id="JBHSXX010000001">
    <property type="protein sequence ID" value="MFC6866315.1"/>
    <property type="molecule type" value="Genomic_DNA"/>
</dbReference>
<feature type="transmembrane region" description="Helical" evidence="3">
    <location>
        <begin position="40"/>
        <end position="59"/>
    </location>
</feature>
<feature type="compositionally biased region" description="Basic and acidic residues" evidence="2">
    <location>
        <begin position="387"/>
        <end position="398"/>
    </location>
</feature>
<evidence type="ECO:0000259" key="4">
    <source>
        <dbReference type="Pfam" id="PF20570"/>
    </source>
</evidence>
<dbReference type="InterPro" id="IPR046706">
    <property type="entry name" value="DUF6779"/>
</dbReference>
<feature type="compositionally biased region" description="Low complexity" evidence="2">
    <location>
        <begin position="318"/>
        <end position="330"/>
    </location>
</feature>